<proteinExistence type="predicted"/>
<evidence type="ECO:0000313" key="2">
    <source>
        <dbReference type="Proteomes" id="UP000029389"/>
    </source>
</evidence>
<gene>
    <name evidence="1" type="ORF">DJ93_5362</name>
</gene>
<dbReference type="InterPro" id="IPR036380">
    <property type="entry name" value="Isochorismatase-like_sf"/>
</dbReference>
<reference evidence="1 2" key="1">
    <citation type="submission" date="2014-04" db="EMBL/GenBank/DDBJ databases">
        <authorList>
            <person name="Bishop-Lilly K.A."/>
            <person name="Broomall S.M."/>
            <person name="Chain P.S."/>
            <person name="Chertkov O."/>
            <person name="Coyne S.R."/>
            <person name="Daligault H.E."/>
            <person name="Davenport K.W."/>
            <person name="Erkkila T."/>
            <person name="Frey K.G."/>
            <person name="Gibbons H.S."/>
            <person name="Gu W."/>
            <person name="Jaissle J."/>
            <person name="Johnson S.L."/>
            <person name="Koroleva G.I."/>
            <person name="Ladner J.T."/>
            <person name="Lo C.-C."/>
            <person name="Minogue T.D."/>
            <person name="Munk C."/>
            <person name="Palacios G.F."/>
            <person name="Redden C.L."/>
            <person name="Rosenzweig C.N."/>
            <person name="Scholz M.B."/>
            <person name="Teshima H."/>
            <person name="Xu Y."/>
        </authorList>
    </citation>
    <scope>NUCLEOTIDE SEQUENCE [LARGE SCALE GENOMIC DNA]</scope>
    <source>
        <strain evidence="1 2">BHP</strain>
    </source>
</reference>
<dbReference type="Proteomes" id="UP000029389">
    <property type="component" value="Unassembled WGS sequence"/>
</dbReference>
<protein>
    <submittedName>
        <fullName evidence="1">Putative isochorismatase</fullName>
    </submittedName>
</protein>
<dbReference type="PATRIC" id="fig|1405.8.peg.5530"/>
<sequence length="41" mass="4641">MKKALLVIDVQAGMYTAGMPVHNEGKLIRNIARTYSRMSFK</sequence>
<dbReference type="SUPFAM" id="SSF52499">
    <property type="entry name" value="Isochorismatase-like hydrolases"/>
    <property type="match status" value="1"/>
</dbReference>
<organism evidence="1 2">
    <name type="scientific">Bacillus clarus</name>
    <dbReference type="NCBI Taxonomy" id="2338372"/>
    <lineage>
        <taxon>Bacteria</taxon>
        <taxon>Bacillati</taxon>
        <taxon>Bacillota</taxon>
        <taxon>Bacilli</taxon>
        <taxon>Bacillales</taxon>
        <taxon>Bacillaceae</taxon>
        <taxon>Bacillus</taxon>
        <taxon>Bacillus cereus group</taxon>
    </lineage>
</organism>
<name>A0A090Z0V7_9BACI</name>
<comment type="caution">
    <text evidence="1">The sequence shown here is derived from an EMBL/GenBank/DDBJ whole genome shotgun (WGS) entry which is preliminary data.</text>
</comment>
<dbReference type="EMBL" id="JMQC01000008">
    <property type="protein sequence ID" value="KFN04272.1"/>
    <property type="molecule type" value="Genomic_DNA"/>
</dbReference>
<dbReference type="AlphaFoldDB" id="A0A090Z0V7"/>
<evidence type="ECO:0000313" key="1">
    <source>
        <dbReference type="EMBL" id="KFN04272.1"/>
    </source>
</evidence>
<accession>A0A090Z0V7</accession>